<keyword evidence="3" id="KW-1185">Reference proteome</keyword>
<dbReference type="Proteomes" id="UP000243719">
    <property type="component" value="Unassembled WGS sequence"/>
</dbReference>
<evidence type="ECO:0000313" key="2">
    <source>
        <dbReference type="EMBL" id="SDV49158.1"/>
    </source>
</evidence>
<protein>
    <recommendedName>
        <fullName evidence="1">DUF6314 domain-containing protein</fullName>
    </recommendedName>
</protein>
<proteinExistence type="predicted"/>
<dbReference type="OrthoDB" id="8718325at2"/>
<dbReference type="InterPro" id="IPR045632">
    <property type="entry name" value="DUF6314"/>
</dbReference>
<dbReference type="Pfam" id="PF19834">
    <property type="entry name" value="DUF6314"/>
    <property type="match status" value="1"/>
</dbReference>
<organism evidence="2 3">
    <name type="scientific">Chitinasiproducens palmae</name>
    <dbReference type="NCBI Taxonomy" id="1770053"/>
    <lineage>
        <taxon>Bacteria</taxon>
        <taxon>Pseudomonadati</taxon>
        <taxon>Pseudomonadota</taxon>
        <taxon>Betaproteobacteria</taxon>
        <taxon>Burkholderiales</taxon>
        <taxon>Burkholderiaceae</taxon>
        <taxon>Chitinasiproducens</taxon>
    </lineage>
</organism>
<reference evidence="3" key="1">
    <citation type="submission" date="2016-09" db="EMBL/GenBank/DDBJ databases">
        <authorList>
            <person name="Varghese N."/>
            <person name="Submissions S."/>
        </authorList>
    </citation>
    <scope>NUCLEOTIDE SEQUENCE [LARGE SCALE GENOMIC DNA]</scope>
    <source>
        <strain evidence="3">JS23</strain>
    </source>
</reference>
<dbReference type="AlphaFoldDB" id="A0A1H2PRQ5"/>
<sequence>MSQTDPTAPLPDNHKALPQAAWCAQATAVFACLEGGWRLDRAIRPQGRFVGEAAFTRRAPGVFDYVERGVLHLPNGAELAANRAYRYELADPYIDIVFADGPSTGQRFVRLAWRADVAAWRATELHLCAADRYDVTLHIDEREAFTVDVAVRGPRKAYNTSTRFSRNDASL</sequence>
<dbReference type="RefSeq" id="WP_091908868.1">
    <property type="nucleotide sequence ID" value="NZ_FNLO01000007.1"/>
</dbReference>
<accession>A0A1H2PRQ5</accession>
<dbReference type="EMBL" id="FNLO01000007">
    <property type="protein sequence ID" value="SDV49158.1"/>
    <property type="molecule type" value="Genomic_DNA"/>
</dbReference>
<gene>
    <name evidence="2" type="ORF">SAMN05216551_107113</name>
</gene>
<name>A0A1H2PRQ5_9BURK</name>
<feature type="domain" description="DUF6314" evidence="1">
    <location>
        <begin position="33"/>
        <end position="166"/>
    </location>
</feature>
<evidence type="ECO:0000259" key="1">
    <source>
        <dbReference type="Pfam" id="PF19834"/>
    </source>
</evidence>
<evidence type="ECO:0000313" key="3">
    <source>
        <dbReference type="Proteomes" id="UP000243719"/>
    </source>
</evidence>